<gene>
    <name evidence="1" type="ORF">HK413_06615</name>
</gene>
<sequence length="182" mass="21075">MTNRLRELSDNELQLSVNSVFNYAHTDGPSVENANSQAMFTDYLGIHKEYLNIYKTSNDAAVKTEALKRLIFLNWQYLSQANLLTGITGLDDDTMFEGYEILNGLVQTNKLDDEFKWMLEFYSKWDYAILEYSEDGLDSLTAFVKENRWIPRQPPAKEWIEGKMDNRGQMGKYLTALSETIL</sequence>
<dbReference type="EMBL" id="JABFCR010000024">
    <property type="protein sequence ID" value="NNU33899.1"/>
    <property type="molecule type" value="Genomic_DNA"/>
</dbReference>
<keyword evidence="2" id="KW-1185">Reference proteome</keyword>
<dbReference type="Proteomes" id="UP000566071">
    <property type="component" value="Unassembled WGS sequence"/>
</dbReference>
<accession>A0ABX1W221</accession>
<name>A0ABX1W221_9SPHI</name>
<dbReference type="RefSeq" id="WP_175269583.1">
    <property type="nucleotide sequence ID" value="NZ_JABFCR010000024.1"/>
</dbReference>
<reference evidence="1 2" key="1">
    <citation type="submission" date="2020-05" db="EMBL/GenBank/DDBJ databases">
        <authorList>
            <person name="Khan S.A."/>
            <person name="Jeon C.O."/>
            <person name="Chun B.H."/>
        </authorList>
    </citation>
    <scope>NUCLEOTIDE SEQUENCE [LARGE SCALE GENOMIC DNA]</scope>
    <source>
        <strain evidence="1 2">S1162</strain>
    </source>
</reference>
<evidence type="ECO:0000313" key="2">
    <source>
        <dbReference type="Proteomes" id="UP000566071"/>
    </source>
</evidence>
<protein>
    <submittedName>
        <fullName evidence="1">Uncharacterized protein</fullName>
    </submittedName>
</protein>
<comment type="caution">
    <text evidence="1">The sequence shown here is derived from an EMBL/GenBank/DDBJ whole genome shotgun (WGS) entry which is preliminary data.</text>
</comment>
<evidence type="ECO:0000313" key="1">
    <source>
        <dbReference type="EMBL" id="NNU33899.1"/>
    </source>
</evidence>
<proteinExistence type="predicted"/>
<organism evidence="1 2">
    <name type="scientific">Mucilaginibacter humi</name>
    <dbReference type="NCBI Taxonomy" id="2732510"/>
    <lineage>
        <taxon>Bacteria</taxon>
        <taxon>Pseudomonadati</taxon>
        <taxon>Bacteroidota</taxon>
        <taxon>Sphingobacteriia</taxon>
        <taxon>Sphingobacteriales</taxon>
        <taxon>Sphingobacteriaceae</taxon>
        <taxon>Mucilaginibacter</taxon>
    </lineage>
</organism>